<sequence>MKVWRNPEWYFDPGRGGWCLTKAGEYESGDMPDIDKTIDMREVQQLIVALDEEGWIKPRLDERLRTEDLRITHRLMDIIEKKLPGG</sequence>
<gene>
    <name evidence="1" type="ORF">MM415B00370_0063</name>
</gene>
<dbReference type="AlphaFoldDB" id="A0A6M3J9I5"/>
<proteinExistence type="predicted"/>
<accession>A0A6M3J9I5</accession>
<name>A0A6M3J9I5_9ZZZZ</name>
<evidence type="ECO:0000313" key="1">
    <source>
        <dbReference type="EMBL" id="QJA65945.1"/>
    </source>
</evidence>
<dbReference type="EMBL" id="MT141546">
    <property type="protein sequence ID" value="QJA65945.1"/>
    <property type="molecule type" value="Genomic_DNA"/>
</dbReference>
<organism evidence="1">
    <name type="scientific">viral metagenome</name>
    <dbReference type="NCBI Taxonomy" id="1070528"/>
    <lineage>
        <taxon>unclassified sequences</taxon>
        <taxon>metagenomes</taxon>
        <taxon>organismal metagenomes</taxon>
    </lineage>
</organism>
<protein>
    <submittedName>
        <fullName evidence="1">Uncharacterized protein</fullName>
    </submittedName>
</protein>
<reference evidence="1" key="1">
    <citation type="submission" date="2020-03" db="EMBL/GenBank/DDBJ databases">
        <title>The deep terrestrial virosphere.</title>
        <authorList>
            <person name="Holmfeldt K."/>
            <person name="Nilsson E."/>
            <person name="Simone D."/>
            <person name="Lopez-Fernandez M."/>
            <person name="Wu X."/>
            <person name="de Brujin I."/>
            <person name="Lundin D."/>
            <person name="Andersson A."/>
            <person name="Bertilsson S."/>
            <person name="Dopson M."/>
        </authorList>
    </citation>
    <scope>NUCLEOTIDE SEQUENCE</scope>
    <source>
        <strain evidence="1">MM415B00370</strain>
    </source>
</reference>